<dbReference type="Gene3D" id="3.90.226.10">
    <property type="entry name" value="2-enoyl-CoA Hydratase, Chain A, domain 1"/>
    <property type="match status" value="1"/>
</dbReference>
<evidence type="ECO:0000256" key="6">
    <source>
        <dbReference type="ARBA" id="ARBA00023098"/>
    </source>
</evidence>
<evidence type="ECO:0000256" key="4">
    <source>
        <dbReference type="ARBA" id="ARBA00023002"/>
    </source>
</evidence>
<dbReference type="GO" id="GO:0070403">
    <property type="term" value="F:NAD+ binding"/>
    <property type="evidence" value="ECO:0007669"/>
    <property type="project" value="InterPro"/>
</dbReference>
<dbReference type="SUPFAM" id="SSF51735">
    <property type="entry name" value="NAD(P)-binding Rossmann-fold domains"/>
    <property type="match status" value="1"/>
</dbReference>
<evidence type="ECO:0000313" key="10">
    <source>
        <dbReference type="EMBL" id="GIL40038.1"/>
    </source>
</evidence>
<evidence type="ECO:0000256" key="3">
    <source>
        <dbReference type="ARBA" id="ARBA00022963"/>
    </source>
</evidence>
<evidence type="ECO:0000259" key="8">
    <source>
        <dbReference type="Pfam" id="PF00725"/>
    </source>
</evidence>
<gene>
    <name evidence="10" type="ORF">TMPK1_22750</name>
</gene>
<evidence type="ECO:0000259" key="9">
    <source>
        <dbReference type="Pfam" id="PF02737"/>
    </source>
</evidence>
<protein>
    <submittedName>
        <fullName evidence="10">3-hydroxyacyl-CoA dehydrogenase</fullName>
    </submittedName>
</protein>
<dbReference type="GO" id="GO:0016042">
    <property type="term" value="P:lipid catabolic process"/>
    <property type="evidence" value="ECO:0007669"/>
    <property type="project" value="UniProtKB-KW"/>
</dbReference>
<dbReference type="PANTHER" id="PTHR48075:SF7">
    <property type="entry name" value="3-HYDROXYACYL-COA DEHYDROGENASE-RELATED"/>
    <property type="match status" value="1"/>
</dbReference>
<keyword evidence="6" id="KW-0443">Lipid metabolism</keyword>
<dbReference type="Gene3D" id="3.40.50.720">
    <property type="entry name" value="NAD(P)-binding Rossmann-like Domain"/>
    <property type="match status" value="1"/>
</dbReference>
<dbReference type="AlphaFoldDB" id="A0A8S8X870"/>
<dbReference type="GO" id="GO:0006631">
    <property type="term" value="P:fatty acid metabolic process"/>
    <property type="evidence" value="ECO:0007669"/>
    <property type="project" value="UniProtKB-KW"/>
</dbReference>
<comment type="pathway">
    <text evidence="1">Lipid metabolism; fatty acid beta-oxidation.</text>
</comment>
<dbReference type="InterPro" id="IPR006176">
    <property type="entry name" value="3-OHacyl-CoA_DH_NAD-bd"/>
</dbReference>
<dbReference type="RefSeq" id="WP_420243147.1">
    <property type="nucleotide sequence ID" value="NZ_BOPV01000001.1"/>
</dbReference>
<keyword evidence="4" id="KW-0560">Oxidoreductase</keyword>
<dbReference type="Pfam" id="PF00378">
    <property type="entry name" value="ECH_1"/>
    <property type="match status" value="1"/>
</dbReference>
<keyword evidence="11" id="KW-1185">Reference proteome</keyword>
<dbReference type="CDD" id="cd06558">
    <property type="entry name" value="crotonase-like"/>
    <property type="match status" value="1"/>
</dbReference>
<evidence type="ECO:0000313" key="11">
    <source>
        <dbReference type="Proteomes" id="UP000681075"/>
    </source>
</evidence>
<comment type="catalytic activity">
    <reaction evidence="7">
        <text>a (3S)-3-hydroxyacyl-CoA + NAD(+) = a 3-oxoacyl-CoA + NADH + H(+)</text>
        <dbReference type="Rhea" id="RHEA:22432"/>
        <dbReference type="ChEBI" id="CHEBI:15378"/>
        <dbReference type="ChEBI" id="CHEBI:57318"/>
        <dbReference type="ChEBI" id="CHEBI:57540"/>
        <dbReference type="ChEBI" id="CHEBI:57945"/>
        <dbReference type="ChEBI" id="CHEBI:90726"/>
        <dbReference type="EC" id="1.1.1.35"/>
    </reaction>
</comment>
<accession>A0A8S8X870</accession>
<reference evidence="10" key="1">
    <citation type="submission" date="2021-02" db="EMBL/GenBank/DDBJ databases">
        <title>Genome sequence of Rhodospirillales sp. strain TMPK1 isolated from soil.</title>
        <authorList>
            <person name="Nakai R."/>
            <person name="Kusada H."/>
            <person name="Tamaki H."/>
        </authorList>
    </citation>
    <scope>NUCLEOTIDE SEQUENCE</scope>
    <source>
        <strain evidence="10">TMPK1</strain>
    </source>
</reference>
<dbReference type="InterPro" id="IPR029045">
    <property type="entry name" value="ClpP/crotonase-like_dom_sf"/>
</dbReference>
<proteinExistence type="predicted"/>
<evidence type="ECO:0000256" key="1">
    <source>
        <dbReference type="ARBA" id="ARBA00005005"/>
    </source>
</evidence>
<dbReference type="Pfam" id="PF00725">
    <property type="entry name" value="3HCDH"/>
    <property type="match status" value="1"/>
</dbReference>
<dbReference type="PANTHER" id="PTHR48075">
    <property type="entry name" value="3-HYDROXYACYL-COA DEHYDROGENASE FAMILY PROTEIN"/>
    <property type="match status" value="1"/>
</dbReference>
<dbReference type="InterPro" id="IPR036291">
    <property type="entry name" value="NAD(P)-bd_dom_sf"/>
</dbReference>
<sequence length="778" mass="83612">MAEIKKVAVIGSGVMGGAIAAHVANAGIPVVLLDVAAKEGDRSAIAKGAIDRLLKTDPAPFMHNKNARLITPGNLDDDLNLLADVDWIVEAIVERLDIKHALYEKLEKARKPGSIVSSNTSTIPLDKLVEGRSAEFQRDFVITHFFNPPRYMRLLELVVGKKTSPDVAKTIEKFCDVNLGKGVVHCHDTPGFIANRIGTFWIQQAINSAMDLGLTVEEADAVSGRPMGIPKTGVFGLVDLVGLDLMPHISASLLSTLPPKDAYRDIARDVPLFKKLIESGYTGRKGKGGFYRLDRTGGAKTKQTLDLVSGEYRNEQRAQLTALDASKAGGLKGLVTSDDKGGKFAWAVLSATLSYAADLVPEIADTVHDLDEGMRLGYAWKRGPFELIDELGTGWFADKLKAEGKPIPKMLAVANGRPFYRVENGKLQQLLPSGDYADIKRPDGVLLLADIKRASKPVAKNASAQLWDIGDGVLCLEFRSKMNSMDADIMAMIQRAIGTIGDGKSGPYKALVVYNEGDNFSVGANLGLALFALNLAMYPQVEEMVSGGQQTYKAMKYAPFPTVVAPFGMALGGGCEIVLHASAVQAHAELYIGLVEVGVGLIPGWGGCKEMIVRHQQNKKRPGGPMPAVGKAFEIISTATVSRSAAQAQEYLFLRDSDGITMNRDRLLADAKARALELSKDYKPPVAPEIRLPGPTAKAAFKLAVDGFVASGKATAYDQVVSDALGDILSGGNTDITEIKTEDDITALERAAFMKLVRNDGTVARIETMLETGKPLRN</sequence>
<keyword evidence="2" id="KW-0276">Fatty acid metabolism</keyword>
<evidence type="ECO:0000256" key="7">
    <source>
        <dbReference type="ARBA" id="ARBA00049556"/>
    </source>
</evidence>
<dbReference type="Proteomes" id="UP000681075">
    <property type="component" value="Unassembled WGS sequence"/>
</dbReference>
<feature type="domain" description="3-hydroxyacyl-CoA dehydrogenase NAD binding" evidence="9">
    <location>
        <begin position="6"/>
        <end position="188"/>
    </location>
</feature>
<comment type="caution">
    <text evidence="10">The sequence shown here is derived from an EMBL/GenBank/DDBJ whole genome shotgun (WGS) entry which is preliminary data.</text>
</comment>
<dbReference type="EMBL" id="BOPV01000001">
    <property type="protein sequence ID" value="GIL40038.1"/>
    <property type="molecule type" value="Genomic_DNA"/>
</dbReference>
<dbReference type="SUPFAM" id="SSF52096">
    <property type="entry name" value="ClpP/crotonase"/>
    <property type="match status" value="1"/>
</dbReference>
<name>A0A8S8X870_9PROT</name>
<dbReference type="Pfam" id="PF02737">
    <property type="entry name" value="3HCDH_N"/>
    <property type="match status" value="1"/>
</dbReference>
<dbReference type="Gene3D" id="1.10.1040.50">
    <property type="match status" value="1"/>
</dbReference>
<keyword evidence="5" id="KW-0520">NAD</keyword>
<evidence type="ECO:0000256" key="5">
    <source>
        <dbReference type="ARBA" id="ARBA00023027"/>
    </source>
</evidence>
<dbReference type="InterPro" id="IPR006108">
    <property type="entry name" value="3HC_DH_C"/>
</dbReference>
<dbReference type="InterPro" id="IPR001753">
    <property type="entry name" value="Enoyl-CoA_hydra/iso"/>
</dbReference>
<dbReference type="InterPro" id="IPR008927">
    <property type="entry name" value="6-PGluconate_DH-like_C_sf"/>
</dbReference>
<feature type="domain" description="3-hydroxyacyl-CoA dehydrogenase C-terminal" evidence="8">
    <location>
        <begin position="191"/>
        <end position="292"/>
    </location>
</feature>
<organism evidence="10 11">
    <name type="scientific">Roseiterribacter gracilis</name>
    <dbReference type="NCBI Taxonomy" id="2812848"/>
    <lineage>
        <taxon>Bacteria</taxon>
        <taxon>Pseudomonadati</taxon>
        <taxon>Pseudomonadota</taxon>
        <taxon>Alphaproteobacteria</taxon>
        <taxon>Rhodospirillales</taxon>
        <taxon>Roseiterribacteraceae</taxon>
        <taxon>Roseiterribacter</taxon>
    </lineage>
</organism>
<dbReference type="GO" id="GO:0003857">
    <property type="term" value="F:(3S)-3-hydroxyacyl-CoA dehydrogenase (NAD+) activity"/>
    <property type="evidence" value="ECO:0007669"/>
    <property type="project" value="UniProtKB-EC"/>
</dbReference>
<evidence type="ECO:0000256" key="2">
    <source>
        <dbReference type="ARBA" id="ARBA00022832"/>
    </source>
</evidence>
<keyword evidence="3" id="KW-0442">Lipid degradation</keyword>
<dbReference type="SUPFAM" id="SSF48179">
    <property type="entry name" value="6-phosphogluconate dehydrogenase C-terminal domain-like"/>
    <property type="match status" value="2"/>
</dbReference>